<dbReference type="EMBL" id="CP054056">
    <property type="protein sequence ID" value="QKJ25162.1"/>
    <property type="molecule type" value="Genomic_DNA"/>
</dbReference>
<keyword evidence="4" id="KW-1185">Reference proteome</keyword>
<organism evidence="3 4">
    <name type="scientific">Aquiluna borgnonia</name>
    <dbReference type="NCBI Taxonomy" id="2499157"/>
    <lineage>
        <taxon>Bacteria</taxon>
        <taxon>Bacillati</taxon>
        <taxon>Actinomycetota</taxon>
        <taxon>Actinomycetes</taxon>
        <taxon>Micrococcales</taxon>
        <taxon>Microbacteriaceae</taxon>
        <taxon>Luna cluster</taxon>
        <taxon>Luna-1 subcluster</taxon>
        <taxon>Aquiluna</taxon>
    </lineage>
</organism>
<dbReference type="KEGG" id="aqg:HRU87_02930"/>
<feature type="compositionally biased region" description="Basic and acidic residues" evidence="1">
    <location>
        <begin position="1"/>
        <end position="18"/>
    </location>
</feature>
<evidence type="ECO:0000256" key="1">
    <source>
        <dbReference type="SAM" id="MobiDB-lite"/>
    </source>
</evidence>
<accession>A0A7D4Q636</accession>
<dbReference type="RefSeq" id="WP_173493459.1">
    <property type="nucleotide sequence ID" value="NZ_CP054056.1"/>
</dbReference>
<evidence type="ECO:0000256" key="2">
    <source>
        <dbReference type="SAM" id="Phobius"/>
    </source>
</evidence>
<proteinExistence type="predicted"/>
<feature type="region of interest" description="Disordered" evidence="1">
    <location>
        <begin position="1"/>
        <end position="45"/>
    </location>
</feature>
<keyword evidence="2" id="KW-0812">Transmembrane</keyword>
<evidence type="ECO:0000313" key="3">
    <source>
        <dbReference type="EMBL" id="QKJ25162.1"/>
    </source>
</evidence>
<gene>
    <name evidence="3" type="ORF">HRU87_02930</name>
</gene>
<reference evidence="3 4" key="1">
    <citation type="submission" date="2020-05" db="EMBL/GenBank/DDBJ databases">
        <title>Aquirufa sp. strain 15G-AUS-rot a new Aquirufa species.</title>
        <authorList>
            <person name="Pitt A."/>
            <person name="Hahn M.W."/>
        </authorList>
    </citation>
    <scope>NUCLEOTIDE SEQUENCE [LARGE SCALE GENOMIC DNA]</scope>
    <source>
        <strain evidence="3 4">15G-AUS-rot</strain>
    </source>
</reference>
<dbReference type="Proteomes" id="UP000501003">
    <property type="component" value="Chromosome"/>
</dbReference>
<sequence length="241" mass="25392">MTELLTRRQLRELERSGKLPEVSVASDPNPVMESPISNAPEVESPKQVLTRRELRELERSGTLPAAVAPVALPVTLPDVEVEDIEAASEELEKVVTAPSFLELDLPPADFTGSNLLAEPSTQSIVLEVSPEAIALPIETGEIAVTGSIAVLTEPSTGSITAGLDGLELDNADRQDSVTGVISIVEPISALDVINGRMSVGVVPKSVLRKGWWRPWAIGLASIIMAVAAILATVTILNAIGA</sequence>
<protein>
    <submittedName>
        <fullName evidence="3">Uncharacterized protein</fullName>
    </submittedName>
</protein>
<name>A0A7D4Q636_9MICO</name>
<keyword evidence="2" id="KW-0472">Membrane</keyword>
<dbReference type="AlphaFoldDB" id="A0A7D4Q636"/>
<keyword evidence="2" id="KW-1133">Transmembrane helix</keyword>
<feature type="transmembrane region" description="Helical" evidence="2">
    <location>
        <begin position="215"/>
        <end position="239"/>
    </location>
</feature>
<evidence type="ECO:0000313" key="4">
    <source>
        <dbReference type="Proteomes" id="UP000501003"/>
    </source>
</evidence>